<dbReference type="InterPro" id="IPR038717">
    <property type="entry name" value="Tc1-like_DDE_dom"/>
</dbReference>
<dbReference type="EMBL" id="WJXW01000019">
    <property type="protein sequence ID" value="KAF9728504.1"/>
    <property type="molecule type" value="Genomic_DNA"/>
</dbReference>
<keyword evidence="3" id="KW-1185">Reference proteome</keyword>
<name>A0A9P6G3X4_9PLEO</name>
<dbReference type="PANTHER" id="PTHR46564:SF1">
    <property type="entry name" value="TRANSPOSASE"/>
    <property type="match status" value="1"/>
</dbReference>
<gene>
    <name evidence="2" type="ORF">PMIN01_13332</name>
</gene>
<evidence type="ECO:0000313" key="2">
    <source>
        <dbReference type="EMBL" id="KAF9728504.1"/>
    </source>
</evidence>
<proteinExistence type="predicted"/>
<dbReference type="InterPro" id="IPR036397">
    <property type="entry name" value="RNaseH_sf"/>
</dbReference>
<dbReference type="PANTHER" id="PTHR46564">
    <property type="entry name" value="TRANSPOSASE"/>
    <property type="match status" value="1"/>
</dbReference>
<dbReference type="AlphaFoldDB" id="A0A9P6G3X4"/>
<dbReference type="GO" id="GO:0003676">
    <property type="term" value="F:nucleic acid binding"/>
    <property type="evidence" value="ECO:0007669"/>
    <property type="project" value="InterPro"/>
</dbReference>
<dbReference type="SUPFAM" id="SSF53098">
    <property type="entry name" value="Ribonuclease H-like"/>
    <property type="match status" value="1"/>
</dbReference>
<dbReference type="InterPro" id="IPR012337">
    <property type="entry name" value="RNaseH-like_sf"/>
</dbReference>
<evidence type="ECO:0000259" key="1">
    <source>
        <dbReference type="Pfam" id="PF13358"/>
    </source>
</evidence>
<dbReference type="InterPro" id="IPR047655">
    <property type="entry name" value="Transpos_IS630-like"/>
</dbReference>
<feature type="domain" description="Tc1-like transposase DDE" evidence="1">
    <location>
        <begin position="58"/>
        <end position="198"/>
    </location>
</feature>
<dbReference type="NCBIfam" id="NF033545">
    <property type="entry name" value="transpos_IS630"/>
    <property type="match status" value="1"/>
</dbReference>
<accession>A0A9P6G3X4</accession>
<sequence>MVWWLSVERGIFITQSTISRLLKREGWSRKTLRPYAIDRNEELRGYYRDSMRRYAAEDVVFLDESIFNEKTGWRHHAYAPIGEEMRYTQDIKRGKTWAILPAYTVDGYLPCTGIKEGYYSREEFIEWVELELIPALRVKFSGRPVVIVLDNVSIHTNNDVPRLLRDAGFVVRYLPPYSPDYNPIELTFAVLKAWIRRNYCYIRTRFPGDSGFGDFLRAAIAESGCDRFARKHFQHAAGGLYMEQTVLDGLHDQLRLETDFAFEE</sequence>
<protein>
    <recommendedName>
        <fullName evidence="1">Tc1-like transposase DDE domain-containing protein</fullName>
    </recommendedName>
</protein>
<dbReference type="OrthoDB" id="3755005at2759"/>
<dbReference type="Gene3D" id="3.30.420.10">
    <property type="entry name" value="Ribonuclease H-like superfamily/Ribonuclease H"/>
    <property type="match status" value="1"/>
</dbReference>
<organism evidence="2 3">
    <name type="scientific">Paraphaeosphaeria minitans</name>
    <dbReference type="NCBI Taxonomy" id="565426"/>
    <lineage>
        <taxon>Eukaryota</taxon>
        <taxon>Fungi</taxon>
        <taxon>Dikarya</taxon>
        <taxon>Ascomycota</taxon>
        <taxon>Pezizomycotina</taxon>
        <taxon>Dothideomycetes</taxon>
        <taxon>Pleosporomycetidae</taxon>
        <taxon>Pleosporales</taxon>
        <taxon>Massarineae</taxon>
        <taxon>Didymosphaeriaceae</taxon>
        <taxon>Paraphaeosphaeria</taxon>
    </lineage>
</organism>
<reference evidence="2" key="1">
    <citation type="journal article" date="2020" name="Mol. Plant Microbe Interact.">
        <title>Genome Sequence of the Biocontrol Agent Coniothyrium minitans strain Conio (IMI 134523).</title>
        <authorList>
            <person name="Patel D."/>
            <person name="Shittu T.A."/>
            <person name="Baroncelli R."/>
            <person name="Muthumeenakshi S."/>
            <person name="Osborne T.H."/>
            <person name="Janganan T.K."/>
            <person name="Sreenivasaprasad S."/>
        </authorList>
    </citation>
    <scope>NUCLEOTIDE SEQUENCE</scope>
    <source>
        <strain evidence="2">Conio</strain>
    </source>
</reference>
<dbReference type="Proteomes" id="UP000756921">
    <property type="component" value="Unassembled WGS sequence"/>
</dbReference>
<comment type="caution">
    <text evidence="2">The sequence shown here is derived from an EMBL/GenBank/DDBJ whole genome shotgun (WGS) entry which is preliminary data.</text>
</comment>
<evidence type="ECO:0000313" key="3">
    <source>
        <dbReference type="Proteomes" id="UP000756921"/>
    </source>
</evidence>
<dbReference type="Pfam" id="PF13358">
    <property type="entry name" value="DDE_3"/>
    <property type="match status" value="1"/>
</dbReference>